<dbReference type="Gene3D" id="2.40.400.10">
    <property type="entry name" value="Acetoacetate decarboxylase-like"/>
    <property type="match status" value="1"/>
</dbReference>
<reference evidence="1 2" key="1">
    <citation type="submission" date="2021-03" db="EMBL/GenBank/DDBJ databases">
        <title>Antimicrobial resistance genes in bacteria isolated from Japanese honey, and their potential for conferring macrolide and lincosamide resistance in the American foulbrood pathogen Paenibacillus larvae.</title>
        <authorList>
            <person name="Okamoto M."/>
            <person name="Kumagai M."/>
            <person name="Kanamori H."/>
            <person name="Takamatsu D."/>
        </authorList>
    </citation>
    <scope>NUCLEOTIDE SEQUENCE [LARGE SCALE GENOMIC DNA]</scope>
    <source>
        <strain evidence="1 2">J21TS3</strain>
    </source>
</reference>
<gene>
    <name evidence="1" type="ORF">J21TS3_19720</name>
</gene>
<dbReference type="Pfam" id="PF06314">
    <property type="entry name" value="ADC"/>
    <property type="match status" value="1"/>
</dbReference>
<name>A0ABQ4LV55_9BACL</name>
<dbReference type="InterPro" id="IPR023375">
    <property type="entry name" value="ADC_dom_sf"/>
</dbReference>
<evidence type="ECO:0000313" key="2">
    <source>
        <dbReference type="Proteomes" id="UP000680638"/>
    </source>
</evidence>
<dbReference type="SUPFAM" id="SSF160104">
    <property type="entry name" value="Acetoacetate decarboxylase-like"/>
    <property type="match status" value="1"/>
</dbReference>
<keyword evidence="2" id="KW-1185">Reference proteome</keyword>
<dbReference type="EMBL" id="BORW01000007">
    <property type="protein sequence ID" value="GIO67151.1"/>
    <property type="molecule type" value="Genomic_DNA"/>
</dbReference>
<accession>A0ABQ4LV55</accession>
<sequence>MQKGRCIQVKKDEVVKQFTTPLDAGAFPLGPYRFYHREYLNIVYKTDLEKLKKIVPEPLEVTEPLVKFEIMKMPDVTGLGSYTECGQVIPVSFEGEEGD</sequence>
<dbReference type="InterPro" id="IPR010451">
    <property type="entry name" value="Acetoacetate_decarboxylase"/>
</dbReference>
<dbReference type="Proteomes" id="UP000680638">
    <property type="component" value="Unassembled WGS sequence"/>
</dbReference>
<protein>
    <recommendedName>
        <fullName evidence="3">Acetoacetate decarboxylase</fullName>
    </recommendedName>
</protein>
<proteinExistence type="predicted"/>
<comment type="caution">
    <text evidence="1">The sequence shown here is derived from an EMBL/GenBank/DDBJ whole genome shotgun (WGS) entry which is preliminary data.</text>
</comment>
<evidence type="ECO:0000313" key="1">
    <source>
        <dbReference type="EMBL" id="GIO67151.1"/>
    </source>
</evidence>
<evidence type="ECO:0008006" key="3">
    <source>
        <dbReference type="Google" id="ProtNLM"/>
    </source>
</evidence>
<organism evidence="1 2">
    <name type="scientific">Paenibacillus cookii</name>
    <dbReference type="NCBI Taxonomy" id="157839"/>
    <lineage>
        <taxon>Bacteria</taxon>
        <taxon>Bacillati</taxon>
        <taxon>Bacillota</taxon>
        <taxon>Bacilli</taxon>
        <taxon>Bacillales</taxon>
        <taxon>Paenibacillaceae</taxon>
        <taxon>Paenibacillus</taxon>
    </lineage>
</organism>